<feature type="transmembrane region" description="Helical" evidence="8">
    <location>
        <begin position="173"/>
        <end position="195"/>
    </location>
</feature>
<dbReference type="AlphaFoldDB" id="N1QFZ1"/>
<dbReference type="STRING" id="692275.N1QFZ1"/>
<dbReference type="PANTHER" id="PTHR10978:SF5">
    <property type="entry name" value="SUCCINATE DEHYDROGENASE CYTOCHROME B560 SUBUNIT, MITOCHONDRIAL"/>
    <property type="match status" value="1"/>
</dbReference>
<dbReference type="SUPFAM" id="SSF81343">
    <property type="entry name" value="Fumarate reductase respiratory complex transmembrane subunits"/>
    <property type="match status" value="1"/>
</dbReference>
<keyword evidence="4" id="KW-0479">Metal-binding</keyword>
<keyword evidence="10" id="KW-1185">Reference proteome</keyword>
<comment type="subcellular location">
    <subcellularLocation>
        <location evidence="1">Membrane</location>
    </subcellularLocation>
</comment>
<dbReference type="GO" id="GO:0005739">
    <property type="term" value="C:mitochondrion"/>
    <property type="evidence" value="ECO:0007669"/>
    <property type="project" value="GOC"/>
</dbReference>
<dbReference type="GO" id="GO:0009055">
    <property type="term" value="F:electron transfer activity"/>
    <property type="evidence" value="ECO:0007669"/>
    <property type="project" value="InterPro"/>
</dbReference>
<organism evidence="9 10">
    <name type="scientific">Sphaerulina musiva (strain SO2202)</name>
    <name type="common">Poplar stem canker fungus</name>
    <name type="synonym">Septoria musiva</name>
    <dbReference type="NCBI Taxonomy" id="692275"/>
    <lineage>
        <taxon>Eukaryota</taxon>
        <taxon>Fungi</taxon>
        <taxon>Dikarya</taxon>
        <taxon>Ascomycota</taxon>
        <taxon>Pezizomycotina</taxon>
        <taxon>Dothideomycetes</taxon>
        <taxon>Dothideomycetidae</taxon>
        <taxon>Mycosphaerellales</taxon>
        <taxon>Mycosphaerellaceae</taxon>
        <taxon>Sphaerulina</taxon>
    </lineage>
</organism>
<dbReference type="GO" id="GO:0006121">
    <property type="term" value="P:mitochondrial electron transport, succinate to ubiquinone"/>
    <property type="evidence" value="ECO:0007669"/>
    <property type="project" value="TreeGrafter"/>
</dbReference>
<reference evidence="9 10" key="1">
    <citation type="journal article" date="2012" name="PLoS Pathog.">
        <title>Diverse lifestyles and strategies of plant pathogenesis encoded in the genomes of eighteen Dothideomycetes fungi.</title>
        <authorList>
            <person name="Ohm R.A."/>
            <person name="Feau N."/>
            <person name="Henrissat B."/>
            <person name="Schoch C.L."/>
            <person name="Horwitz B.A."/>
            <person name="Barry K.W."/>
            <person name="Condon B.J."/>
            <person name="Copeland A.C."/>
            <person name="Dhillon B."/>
            <person name="Glaser F."/>
            <person name="Hesse C.N."/>
            <person name="Kosti I."/>
            <person name="LaButti K."/>
            <person name="Lindquist E.A."/>
            <person name="Lucas S."/>
            <person name="Salamov A.A."/>
            <person name="Bradshaw R.E."/>
            <person name="Ciuffetti L."/>
            <person name="Hamelin R.C."/>
            <person name="Kema G.H.J."/>
            <person name="Lawrence C."/>
            <person name="Scott J.A."/>
            <person name="Spatafora J.W."/>
            <person name="Turgeon B.G."/>
            <person name="de Wit P.J.G.M."/>
            <person name="Zhong S."/>
            <person name="Goodwin S.B."/>
            <person name="Grigoriev I.V."/>
        </authorList>
    </citation>
    <scope>NUCLEOTIDE SEQUENCE [LARGE SCALE GENOMIC DNA]</scope>
    <source>
        <strain evidence="9 10">SO2202</strain>
    </source>
</reference>
<dbReference type="PANTHER" id="PTHR10978">
    <property type="entry name" value="SUCCINATE DEHYDROGENASE CYTOCHROME B560 SUBUNIT"/>
    <property type="match status" value="1"/>
</dbReference>
<dbReference type="OrthoDB" id="3647259at2759"/>
<dbReference type="RefSeq" id="XP_016760313.1">
    <property type="nucleotide sequence ID" value="XM_016902076.1"/>
</dbReference>
<accession>N1QFZ1</accession>
<dbReference type="InterPro" id="IPR014314">
    <property type="entry name" value="Succ_DH_cytb556"/>
</dbReference>
<keyword evidence="3 8" id="KW-0812">Transmembrane</keyword>
<evidence type="ECO:0000313" key="10">
    <source>
        <dbReference type="Proteomes" id="UP000016931"/>
    </source>
</evidence>
<dbReference type="HOGENOM" id="CLU_094691_0_2_1"/>
<keyword evidence="5 8" id="KW-1133">Transmembrane helix</keyword>
<dbReference type="OMA" id="PHDATHY"/>
<dbReference type="InterPro" id="IPR000701">
    <property type="entry name" value="SuccDH_FuR_B_TM-su"/>
</dbReference>
<proteinExistence type="predicted"/>
<evidence type="ECO:0000256" key="2">
    <source>
        <dbReference type="ARBA" id="ARBA00022617"/>
    </source>
</evidence>
<keyword evidence="6" id="KW-0408">Iron</keyword>
<evidence type="ECO:0000256" key="4">
    <source>
        <dbReference type="ARBA" id="ARBA00022723"/>
    </source>
</evidence>
<dbReference type="Gene3D" id="1.20.1300.10">
    <property type="entry name" value="Fumarate reductase/succinate dehydrogenase, transmembrane subunit"/>
    <property type="match status" value="1"/>
</dbReference>
<feature type="transmembrane region" description="Helical" evidence="8">
    <location>
        <begin position="127"/>
        <end position="152"/>
    </location>
</feature>
<dbReference type="CDD" id="cd03499">
    <property type="entry name" value="SQR_TypeC_SdhC"/>
    <property type="match status" value="1"/>
</dbReference>
<dbReference type="Pfam" id="PF01127">
    <property type="entry name" value="Sdh_cyt"/>
    <property type="match status" value="1"/>
</dbReference>
<evidence type="ECO:0000313" key="9">
    <source>
        <dbReference type="EMBL" id="EMF12192.1"/>
    </source>
</evidence>
<dbReference type="EMBL" id="KB456265">
    <property type="protein sequence ID" value="EMF12192.1"/>
    <property type="molecule type" value="Genomic_DNA"/>
</dbReference>
<name>N1QFZ1_SPHMS</name>
<dbReference type="GO" id="GO:0046872">
    <property type="term" value="F:metal ion binding"/>
    <property type="evidence" value="ECO:0007669"/>
    <property type="project" value="UniProtKB-KW"/>
</dbReference>
<feature type="transmembrane region" description="Helical" evidence="8">
    <location>
        <begin position="93"/>
        <end position="115"/>
    </location>
</feature>
<evidence type="ECO:0000256" key="5">
    <source>
        <dbReference type="ARBA" id="ARBA00022989"/>
    </source>
</evidence>
<dbReference type="GO" id="GO:0016020">
    <property type="term" value="C:membrane"/>
    <property type="evidence" value="ECO:0007669"/>
    <property type="project" value="UniProtKB-SubCell"/>
</dbReference>
<evidence type="ECO:0000256" key="8">
    <source>
        <dbReference type="SAM" id="Phobius"/>
    </source>
</evidence>
<dbReference type="NCBIfam" id="TIGR02970">
    <property type="entry name" value="succ_dehyd_cytB"/>
    <property type="match status" value="1"/>
</dbReference>
<evidence type="ECO:0000256" key="3">
    <source>
        <dbReference type="ARBA" id="ARBA00022692"/>
    </source>
</evidence>
<dbReference type="Proteomes" id="UP000016931">
    <property type="component" value="Unassembled WGS sequence"/>
</dbReference>
<evidence type="ECO:0000256" key="1">
    <source>
        <dbReference type="ARBA" id="ARBA00004370"/>
    </source>
</evidence>
<keyword evidence="7 8" id="KW-0472">Membrane</keyword>
<sequence>MISTHGLCGLAPRVAAKPSSTILFAAFSRPTIVGIGLRHQNTKTTTTTTTTTTPEITLQKNPNEILIQQRLRRPLAPHLSIYKWQITSIPSTLTRITGVAMSGCFYLFGTLYLTAPYLGLDMSSATLAAAFGAWPVAIQMLTKFTLAWPLVFHSFNGLRYLSWDMTIGVNNRTVARTGWTAVVASLLATLGLVVLM</sequence>
<gene>
    <name evidence="9" type="ORF">SEPMUDRAFT_126495</name>
</gene>
<evidence type="ECO:0000256" key="7">
    <source>
        <dbReference type="ARBA" id="ARBA00023136"/>
    </source>
</evidence>
<dbReference type="InterPro" id="IPR034804">
    <property type="entry name" value="SQR/QFR_C/D"/>
</dbReference>
<evidence type="ECO:0000256" key="6">
    <source>
        <dbReference type="ARBA" id="ARBA00023004"/>
    </source>
</evidence>
<dbReference type="eggNOG" id="KOG0449">
    <property type="taxonomic scope" value="Eukaryota"/>
</dbReference>
<dbReference type="GO" id="GO:0006099">
    <property type="term" value="P:tricarboxylic acid cycle"/>
    <property type="evidence" value="ECO:0007669"/>
    <property type="project" value="InterPro"/>
</dbReference>
<protein>
    <submittedName>
        <fullName evidence="9">Sdh_cyt-domain-containing protein</fullName>
    </submittedName>
</protein>
<keyword evidence="2" id="KW-0349">Heme</keyword>
<dbReference type="GeneID" id="27899213"/>